<evidence type="ECO:0000256" key="9">
    <source>
        <dbReference type="ARBA" id="ARBA00023180"/>
    </source>
</evidence>
<evidence type="ECO:0000256" key="3">
    <source>
        <dbReference type="ARBA" id="ARBA00022475"/>
    </source>
</evidence>
<proteinExistence type="predicted"/>
<feature type="transmembrane region" description="Helical" evidence="12">
    <location>
        <begin position="338"/>
        <end position="363"/>
    </location>
</feature>
<dbReference type="Pfam" id="PF24061">
    <property type="entry name" value="LBD_receptor"/>
    <property type="match status" value="1"/>
</dbReference>
<evidence type="ECO:0000256" key="7">
    <source>
        <dbReference type="ARBA" id="ARBA00023136"/>
    </source>
</evidence>
<keyword evidence="8" id="KW-0675">Receptor</keyword>
<dbReference type="Proteomes" id="UP000268350">
    <property type="component" value="Unassembled WGS sequence"/>
</dbReference>
<dbReference type="AlphaFoldDB" id="A0A3B0K002"/>
<dbReference type="PANTHER" id="PTHR42643">
    <property type="entry name" value="IONOTROPIC RECEPTOR 20A-RELATED"/>
    <property type="match status" value="1"/>
</dbReference>
<keyword evidence="7 12" id="KW-0472">Membrane</keyword>
<dbReference type="InterPro" id="IPR056198">
    <property type="entry name" value="LBD_receptor"/>
</dbReference>
<accession>A0A3B0K002</accession>
<dbReference type="EMBL" id="OUUW01000003">
    <property type="protein sequence ID" value="SPP78331.1"/>
    <property type="molecule type" value="Genomic_DNA"/>
</dbReference>
<dbReference type="InterPro" id="IPR052192">
    <property type="entry name" value="Insect_Ionotropic_Sensory_Rcpt"/>
</dbReference>
<keyword evidence="6" id="KW-0406">Ion transport</keyword>
<evidence type="ECO:0000256" key="10">
    <source>
        <dbReference type="ARBA" id="ARBA00023286"/>
    </source>
</evidence>
<evidence type="ECO:0000259" key="13">
    <source>
        <dbReference type="SMART" id="SM00918"/>
    </source>
</evidence>
<evidence type="ECO:0000256" key="12">
    <source>
        <dbReference type="SAM" id="Phobius"/>
    </source>
</evidence>
<evidence type="ECO:0000256" key="6">
    <source>
        <dbReference type="ARBA" id="ARBA00023065"/>
    </source>
</evidence>
<dbReference type="Gene3D" id="3.40.190.10">
    <property type="entry name" value="Periplasmic binding protein-like II"/>
    <property type="match status" value="1"/>
</dbReference>
<organism evidence="14 15">
    <name type="scientific">Drosophila guanche</name>
    <name type="common">Fruit fly</name>
    <dbReference type="NCBI Taxonomy" id="7266"/>
    <lineage>
        <taxon>Eukaryota</taxon>
        <taxon>Metazoa</taxon>
        <taxon>Ecdysozoa</taxon>
        <taxon>Arthropoda</taxon>
        <taxon>Hexapoda</taxon>
        <taxon>Insecta</taxon>
        <taxon>Pterygota</taxon>
        <taxon>Neoptera</taxon>
        <taxon>Endopterygota</taxon>
        <taxon>Diptera</taxon>
        <taxon>Brachycera</taxon>
        <taxon>Muscomorpha</taxon>
        <taxon>Ephydroidea</taxon>
        <taxon>Drosophilidae</taxon>
        <taxon>Drosophila</taxon>
        <taxon>Sophophora</taxon>
    </lineage>
</organism>
<evidence type="ECO:0000313" key="15">
    <source>
        <dbReference type="Proteomes" id="UP000268350"/>
    </source>
</evidence>
<feature type="transmembrane region" description="Helical" evidence="12">
    <location>
        <begin position="406"/>
        <end position="428"/>
    </location>
</feature>
<dbReference type="OrthoDB" id="8050636at2759"/>
<sequence>MLPGAVHNVSLVYAIVWAIDHYYGQSTSTALALVQFATSAGSRGYHNDLIDATLDRASGAGKIQFLLEDERMDMTENLDELPPPSGVTGRQSAIWFLDSLRAYIRLERYLLQPGSAYKRNGYYIIVYTGREAQPLETIKIMFRRLLNIYVLNVNVVLTRRGTVQMYTYYPYGPHRCQSSLPVYYGSFQGVPSTANFGLRRQLFPSKLTNMHGCELIAVTFEHRPYVRIDDDANSPNGRRLHGIEGMIFNSLAERMNFTINLVERQDKDRGQIMPNGSVTGILKMILEGEANITFVCFMYSKERADVMLPSISYTNFPIVLVIPGGGTMKPLERLMKPFGYIIWSCLIVSLLIGLSLIAVLQLMPVPALRELVLGRSNRLPCLGLWYSLLGGLALHTPRRNFSRYLLVMWLLQTLVLRAAYTGQLYLILQDAQVRTPLQSLAEVVAKGYEFYMLPALRGVFRDSLLSSNVRLLRSHEASLLRLRDEDDPGIAVPLLQPTVYEFDYLSGPTRRRLTVLPGALMTAPLTLYMRPHSYLKRRIDRLLMAMMSSGIIYRYRRIYLDRIERMAKRRSAEPQPLTIAQLSGIFFCLMVLQLLAGMVFVLERLALRHSRFRRALDVANRYVA</sequence>
<feature type="domain" description="Ionotropic glutamate receptor L-glutamate and glycine-binding" evidence="13">
    <location>
        <begin position="224"/>
        <end position="287"/>
    </location>
</feature>
<evidence type="ECO:0000256" key="5">
    <source>
        <dbReference type="ARBA" id="ARBA00022989"/>
    </source>
</evidence>
<keyword evidence="4 12" id="KW-0812">Transmembrane</keyword>
<keyword evidence="3" id="KW-1003">Cell membrane</keyword>
<gene>
    <name evidence="14" type="ORF">DGUA_6G010956</name>
</gene>
<keyword evidence="5 12" id="KW-1133">Transmembrane helix</keyword>
<dbReference type="SMART" id="SM00918">
    <property type="entry name" value="Lig_chan-Glu_bd"/>
    <property type="match status" value="1"/>
</dbReference>
<dbReference type="GO" id="GO:0005886">
    <property type="term" value="C:plasma membrane"/>
    <property type="evidence" value="ECO:0007669"/>
    <property type="project" value="UniProtKB-SubCell"/>
</dbReference>
<dbReference type="OMA" id="PYGPHRC"/>
<dbReference type="Gene3D" id="1.10.287.70">
    <property type="match status" value="1"/>
</dbReference>
<dbReference type="SUPFAM" id="SSF53850">
    <property type="entry name" value="Periplasmic binding protein-like II"/>
    <property type="match status" value="1"/>
</dbReference>
<dbReference type="PANTHER" id="PTHR42643:SF37">
    <property type="entry name" value="IONOTROPIC RECEPTOR 11A-RELATED"/>
    <property type="match status" value="1"/>
</dbReference>
<evidence type="ECO:0000256" key="11">
    <source>
        <dbReference type="ARBA" id="ARBA00023303"/>
    </source>
</evidence>
<name>A0A3B0K002_DROGU</name>
<keyword evidence="9" id="KW-0325">Glycoprotein</keyword>
<evidence type="ECO:0000256" key="2">
    <source>
        <dbReference type="ARBA" id="ARBA00022448"/>
    </source>
</evidence>
<dbReference type="GO" id="GO:0015276">
    <property type="term" value="F:ligand-gated monoatomic ion channel activity"/>
    <property type="evidence" value="ECO:0007669"/>
    <property type="project" value="InterPro"/>
</dbReference>
<keyword evidence="10" id="KW-1071">Ligand-gated ion channel</keyword>
<reference evidence="15" key="1">
    <citation type="submission" date="2018-01" db="EMBL/GenBank/DDBJ databases">
        <authorList>
            <person name="Alioto T."/>
            <person name="Alioto T."/>
        </authorList>
    </citation>
    <scope>NUCLEOTIDE SEQUENCE [LARGE SCALE GENOMIC DNA]</scope>
</reference>
<feature type="transmembrane region" description="Helical" evidence="12">
    <location>
        <begin position="579"/>
        <end position="602"/>
    </location>
</feature>
<evidence type="ECO:0000313" key="14">
    <source>
        <dbReference type="EMBL" id="SPP78331.1"/>
    </source>
</evidence>
<keyword evidence="2" id="KW-0813">Transport</keyword>
<dbReference type="InterPro" id="IPR019594">
    <property type="entry name" value="Glu/Gly-bd"/>
</dbReference>
<keyword evidence="15" id="KW-1185">Reference proteome</keyword>
<evidence type="ECO:0000256" key="8">
    <source>
        <dbReference type="ARBA" id="ARBA00023170"/>
    </source>
</evidence>
<evidence type="ECO:0000256" key="4">
    <source>
        <dbReference type="ARBA" id="ARBA00022692"/>
    </source>
</evidence>
<comment type="subcellular location">
    <subcellularLocation>
        <location evidence="1">Cell membrane</location>
        <topology evidence="1">Multi-pass membrane protein</topology>
    </subcellularLocation>
</comment>
<dbReference type="Pfam" id="PF10613">
    <property type="entry name" value="Lig_chan-Glu_bd"/>
    <property type="match status" value="1"/>
</dbReference>
<protein>
    <recommendedName>
        <fullName evidence="13">Ionotropic glutamate receptor L-glutamate and glycine-binding domain-containing protein</fullName>
    </recommendedName>
</protein>
<evidence type="ECO:0000256" key="1">
    <source>
        <dbReference type="ARBA" id="ARBA00004651"/>
    </source>
</evidence>
<keyword evidence="11" id="KW-0407">Ion channel</keyword>